<dbReference type="Pfam" id="PF13333">
    <property type="entry name" value="rve_2"/>
    <property type="match status" value="1"/>
</dbReference>
<evidence type="ECO:0000313" key="4">
    <source>
        <dbReference type="Proteomes" id="UP000751852"/>
    </source>
</evidence>
<gene>
    <name evidence="3" type="ORF">HHH54_11160</name>
</gene>
<dbReference type="Proteomes" id="UP000751852">
    <property type="component" value="Unassembled WGS sequence"/>
</dbReference>
<organism evidence="3 4">
    <name type="scientific">Staphylococcus canis</name>
    <dbReference type="NCBI Taxonomy" id="2724942"/>
    <lineage>
        <taxon>Bacteria</taxon>
        <taxon>Bacillati</taxon>
        <taxon>Bacillota</taxon>
        <taxon>Bacilli</taxon>
        <taxon>Bacillales</taxon>
        <taxon>Staphylococcaceae</taxon>
        <taxon>Staphylococcus</taxon>
    </lineage>
</organism>
<feature type="transmembrane region" description="Helical" evidence="1">
    <location>
        <begin position="57"/>
        <end position="74"/>
    </location>
</feature>
<evidence type="ECO:0000259" key="2">
    <source>
        <dbReference type="Pfam" id="PF13333"/>
    </source>
</evidence>
<name>A0ABS0TBG0_9STAP</name>
<keyword evidence="1" id="KW-1133">Transmembrane helix</keyword>
<protein>
    <submittedName>
        <fullName evidence="3">IS3 family transposase</fullName>
    </submittedName>
</protein>
<feature type="domain" description="Integrase catalytic" evidence="2">
    <location>
        <begin position="2"/>
        <end position="41"/>
    </location>
</feature>
<dbReference type="EMBL" id="JABANU010000115">
    <property type="protein sequence ID" value="MBI5976090.1"/>
    <property type="molecule type" value="Genomic_DNA"/>
</dbReference>
<evidence type="ECO:0000256" key="1">
    <source>
        <dbReference type="SAM" id="Phobius"/>
    </source>
</evidence>
<keyword evidence="1" id="KW-0812">Transmembrane</keyword>
<accession>A0ABS0TBG0</accession>
<proteinExistence type="predicted"/>
<comment type="caution">
    <text evidence="3">The sequence shown here is derived from an EMBL/GenBank/DDBJ whole genome shotgun (WGS) entry which is preliminary data.</text>
</comment>
<dbReference type="RefSeq" id="WP_198618836.1">
    <property type="nucleotide sequence ID" value="NZ_JABANU010000115.1"/>
</dbReference>
<feature type="non-terminal residue" evidence="3">
    <location>
        <position position="1"/>
    </location>
</feature>
<evidence type="ECO:0000313" key="3">
    <source>
        <dbReference type="EMBL" id="MBI5976090.1"/>
    </source>
</evidence>
<keyword evidence="4" id="KW-1185">Reference proteome</keyword>
<reference evidence="3 4" key="1">
    <citation type="submission" date="2020-04" db="EMBL/GenBank/DDBJ databases">
        <title>Staphylococcus species from domestic dog.</title>
        <authorList>
            <person name="Paterson G.K."/>
        </authorList>
    </citation>
    <scope>NUCLEOTIDE SEQUENCE [LARGE SCALE GENOMIC DNA]</scope>
    <source>
        <strain evidence="3 4">H16/1A</strain>
    </source>
</reference>
<dbReference type="InterPro" id="IPR001584">
    <property type="entry name" value="Integrase_cat-core"/>
</dbReference>
<keyword evidence="1" id="KW-0472">Membrane</keyword>
<sequence length="75" mass="9365">MENFFGLLKQEMFYGEEFNSYEELELEIHKYINYYNNVRRKVALCQRRLVKTKRTKLLFLVTWYVFYVHLQTSLK</sequence>